<evidence type="ECO:0000259" key="1">
    <source>
        <dbReference type="Pfam" id="PF17479"/>
    </source>
</evidence>
<name>X0UNF3_9ZZZZ</name>
<dbReference type="SUPFAM" id="SSF159774">
    <property type="entry name" value="YerB-like"/>
    <property type="match status" value="1"/>
</dbReference>
<dbReference type="Gene3D" id="3.50.90.10">
    <property type="entry name" value="YerB-like"/>
    <property type="match status" value="1"/>
</dbReference>
<organism evidence="2">
    <name type="scientific">marine sediment metagenome</name>
    <dbReference type="NCBI Taxonomy" id="412755"/>
    <lineage>
        <taxon>unclassified sequences</taxon>
        <taxon>metagenomes</taxon>
        <taxon>ecological metagenomes</taxon>
    </lineage>
</organism>
<dbReference type="Pfam" id="PF17479">
    <property type="entry name" value="DUF3048_C"/>
    <property type="match status" value="1"/>
</dbReference>
<reference evidence="2" key="1">
    <citation type="journal article" date="2014" name="Front. Microbiol.">
        <title>High frequency of phylogenetically diverse reductive dehalogenase-homologous genes in deep subseafloor sedimentary metagenomes.</title>
        <authorList>
            <person name="Kawai M."/>
            <person name="Futagami T."/>
            <person name="Toyoda A."/>
            <person name="Takaki Y."/>
            <person name="Nishi S."/>
            <person name="Hori S."/>
            <person name="Arai W."/>
            <person name="Tsubouchi T."/>
            <person name="Morono Y."/>
            <person name="Uchiyama I."/>
            <person name="Ito T."/>
            <person name="Fujiyama A."/>
            <person name="Inagaki F."/>
            <person name="Takami H."/>
        </authorList>
    </citation>
    <scope>NUCLEOTIDE SEQUENCE</scope>
    <source>
        <strain evidence="2">Expedition CK06-06</strain>
    </source>
</reference>
<dbReference type="AlphaFoldDB" id="X0UNF3"/>
<comment type="caution">
    <text evidence="2">The sequence shown here is derived from an EMBL/GenBank/DDBJ whole genome shotgun (WGS) entry which is preliminary data.</text>
</comment>
<protein>
    <recommendedName>
        <fullName evidence="1">DUF3048 domain-containing protein</fullName>
    </recommendedName>
</protein>
<gene>
    <name evidence="2" type="ORF">S01H1_42505</name>
</gene>
<accession>X0UNF3</accession>
<feature type="domain" description="DUF3048" evidence="1">
    <location>
        <begin position="119"/>
        <end position="232"/>
    </location>
</feature>
<dbReference type="InterPro" id="IPR035328">
    <property type="entry name" value="DUF3048_C"/>
</dbReference>
<dbReference type="InterPro" id="IPR023158">
    <property type="entry name" value="YerB-like_sf"/>
</dbReference>
<feature type="non-terminal residue" evidence="2">
    <location>
        <position position="1"/>
    </location>
</feature>
<evidence type="ECO:0000313" key="2">
    <source>
        <dbReference type="EMBL" id="GAG07299.1"/>
    </source>
</evidence>
<proteinExistence type="predicted"/>
<sequence>DSAKIGSIRSGRLIDLEIPIMYDAAFGYSGSSAPLRLMFLDSLFYDRIISPDFAHSGFYRIFNPDNPNERIEDTLYTNTYDLWSTLDERGQNSAPEIMNGMAFHPESPDGGVGVGSLEIVYPATGVHWSYYPNLGGYLRWSDGIAHLDSGTGNQLLFQNIIVVKAPHLNTEIIEDSGGSPSIQIQLWGEGPVIIYRDGLRFDGIWRRLDSRDMLTFYTTEGEILPLSPGKTFFQVVPVDFSAVYESP</sequence>
<dbReference type="EMBL" id="BARS01027035">
    <property type="protein sequence ID" value="GAG07299.1"/>
    <property type="molecule type" value="Genomic_DNA"/>
</dbReference>